<dbReference type="InterPro" id="IPR045886">
    <property type="entry name" value="ThiF/MoeB/HesA"/>
</dbReference>
<dbReference type="InterPro" id="IPR030667">
    <property type="entry name" value="APP-BP1"/>
</dbReference>
<dbReference type="PANTHER" id="PTHR10953">
    <property type="entry name" value="UBIQUITIN-ACTIVATING ENZYME E1"/>
    <property type="match status" value="1"/>
</dbReference>
<dbReference type="GO" id="GO:0045116">
    <property type="term" value="P:protein neddylation"/>
    <property type="evidence" value="ECO:0007669"/>
    <property type="project" value="UniProtKB-UniRule"/>
</dbReference>
<comment type="function">
    <text evidence="4">Regulatory subunit of the dimeric UBA3-ULA1 E1 enzyme.</text>
</comment>
<dbReference type="PIRSF" id="PIRSF039099">
    <property type="entry name" value="APP-BP1"/>
    <property type="match status" value="1"/>
</dbReference>
<dbReference type="SUPFAM" id="SSF69572">
    <property type="entry name" value="Activating enzymes of the ubiquitin-like proteins"/>
    <property type="match status" value="1"/>
</dbReference>
<comment type="similarity">
    <text evidence="2 4">Belongs to the ubiquitin-activating E1 family. ULA1 subfamily.</text>
</comment>
<proteinExistence type="inferred from homology"/>
<organism evidence="6 7">
    <name type="scientific">Coemansia thaxteri</name>
    <dbReference type="NCBI Taxonomy" id="2663907"/>
    <lineage>
        <taxon>Eukaryota</taxon>
        <taxon>Fungi</taxon>
        <taxon>Fungi incertae sedis</taxon>
        <taxon>Zoopagomycota</taxon>
        <taxon>Kickxellomycotina</taxon>
        <taxon>Kickxellomycetes</taxon>
        <taxon>Kickxellales</taxon>
        <taxon>Kickxellaceae</taxon>
        <taxon>Coemansia</taxon>
    </lineage>
</organism>
<evidence type="ECO:0000259" key="5">
    <source>
        <dbReference type="Pfam" id="PF00899"/>
    </source>
</evidence>
<name>A0A9W8EKB4_9FUNG</name>
<dbReference type="AlphaFoldDB" id="A0A9W8EKB4"/>
<keyword evidence="7" id="KW-1185">Reference proteome</keyword>
<keyword evidence="3 4" id="KW-0833">Ubl conjugation pathway</keyword>
<protein>
    <recommendedName>
        <fullName evidence="4">NEDD8-activating enzyme E1 regulatory subunit</fullName>
    </recommendedName>
</protein>
<dbReference type="GO" id="GO:0005737">
    <property type="term" value="C:cytoplasm"/>
    <property type="evidence" value="ECO:0007669"/>
    <property type="project" value="TreeGrafter"/>
</dbReference>
<evidence type="ECO:0000256" key="2">
    <source>
        <dbReference type="ARBA" id="ARBA00006868"/>
    </source>
</evidence>
<gene>
    <name evidence="6" type="ORF">H4R26_001634</name>
</gene>
<dbReference type="OrthoDB" id="1708823at2759"/>
<comment type="pathway">
    <text evidence="1 4">Protein modification; protein neddylation.</text>
</comment>
<dbReference type="InterPro" id="IPR035985">
    <property type="entry name" value="Ubiquitin-activating_enz"/>
</dbReference>
<evidence type="ECO:0000256" key="3">
    <source>
        <dbReference type="ARBA" id="ARBA00022786"/>
    </source>
</evidence>
<evidence type="ECO:0000313" key="7">
    <source>
        <dbReference type="Proteomes" id="UP001150907"/>
    </source>
</evidence>
<evidence type="ECO:0000256" key="1">
    <source>
        <dbReference type="ARBA" id="ARBA00005032"/>
    </source>
</evidence>
<comment type="caution">
    <text evidence="6">The sequence shown here is derived from an EMBL/GenBank/DDBJ whole genome shotgun (WGS) entry which is preliminary data.</text>
</comment>
<dbReference type="GO" id="GO:0019781">
    <property type="term" value="F:NEDD8 activating enzyme activity"/>
    <property type="evidence" value="ECO:0007669"/>
    <property type="project" value="UniProtKB-UniRule"/>
</dbReference>
<dbReference type="EMBL" id="JANBQF010000076">
    <property type="protein sequence ID" value="KAJ2006007.1"/>
    <property type="molecule type" value="Genomic_DNA"/>
</dbReference>
<feature type="domain" description="THIF-type NAD/FAD binding fold" evidence="5">
    <location>
        <begin position="67"/>
        <end position="550"/>
    </location>
</feature>
<reference evidence="6" key="1">
    <citation type="submission" date="2022-07" db="EMBL/GenBank/DDBJ databases">
        <title>Phylogenomic reconstructions and comparative analyses of Kickxellomycotina fungi.</title>
        <authorList>
            <person name="Reynolds N.K."/>
            <person name="Stajich J.E."/>
            <person name="Barry K."/>
            <person name="Grigoriev I.V."/>
            <person name="Crous P."/>
            <person name="Smith M.E."/>
        </authorList>
    </citation>
    <scope>NUCLEOTIDE SEQUENCE</scope>
    <source>
        <strain evidence="6">IMI 214461</strain>
    </source>
</reference>
<evidence type="ECO:0000256" key="4">
    <source>
        <dbReference type="PIRNR" id="PIRNR039099"/>
    </source>
</evidence>
<dbReference type="Pfam" id="PF00899">
    <property type="entry name" value="ThiF"/>
    <property type="match status" value="1"/>
</dbReference>
<evidence type="ECO:0000313" key="6">
    <source>
        <dbReference type="EMBL" id="KAJ2006007.1"/>
    </source>
</evidence>
<dbReference type="InterPro" id="IPR000594">
    <property type="entry name" value="ThiF_NAD_FAD-bd"/>
</dbReference>
<dbReference type="PANTHER" id="PTHR10953:SF29">
    <property type="entry name" value="NEDD8-ACTIVATING ENZYME E1 REGULATORY SUBUNIT"/>
    <property type="match status" value="1"/>
</dbReference>
<dbReference type="Gene3D" id="3.40.50.720">
    <property type="entry name" value="NAD(P)-binding Rossmann-like Domain"/>
    <property type="match status" value="2"/>
</dbReference>
<dbReference type="Proteomes" id="UP001150907">
    <property type="component" value="Unassembled WGS sequence"/>
</dbReference>
<sequence>MRPKLYDRQLRLWQESGQAALECARICVFGSSALASEALKNLVLPGGMNHQRNSKHQMYHVYHVLTALLPKLGIGAFVVVDDGVVSEQDMATNFFVGPDDGGKLRAQCIVQGLCELNPDVSGSAVTRSPAELLASIDPADVQLVPSATLVIACAQPDSVVCDLSRRCWLARVPFIAADSAGFFARLRTSIPEHAVVESHVEMPFDLRLVAPFPALRSFIDEIDLDALDSTDLGHVPFLVILTKALEKWSLDTGTVVGPGGLPLAKRKLLQRQIMSMAPTPDEENFTEASNNAQQYCVPYKFPPAIAQILDDQAAVAPVDDHTKADKFWLLVRALKAYVQSDHAKGALPLDGTIPDMKADTKRYIALQRVYKQKAAQDIAEFAGHVSQVLAAASLPPDYISSDEVAAFCRNASRLRLLRFTPLHDELEGAPCSPGNLVAAEAVGHYVLFRASNRFETKHGRYPGVQPETGLAELPDADFVKKDAEELTGIANTMLSEWGMADAKVDDELAMEFARSGHCELHNIAAIAGGIIAQEAIKLATRQYVPENSLCIVDGVKARNFVAKI</sequence>
<accession>A0A9W8EKB4</accession>